<evidence type="ECO:0000259" key="1">
    <source>
        <dbReference type="Pfam" id="PF04230"/>
    </source>
</evidence>
<dbReference type="InterPro" id="IPR007345">
    <property type="entry name" value="Polysacch_pyruvyl_Trfase"/>
</dbReference>
<feature type="domain" description="Polysaccharide pyruvyl transferase" evidence="1">
    <location>
        <begin position="39"/>
        <end position="284"/>
    </location>
</feature>
<sequence length="368" mass="42036">SEKKDKKYTPLFGLNPQTACFASFVDKVIKNQTVICHNANEINKQVSVWGIEAIIVGSDAVLQHHLLQDRIKFNPRRLLNIVPKLPDTTFPNPFWGVGIKDSIKMALMSVSSQNSEYTHFSEKVRSKMNEALNRFTYYSVRDEWTKDMLNYITDGRISNQIRVTPDPVFNFNNNAGELIPTKQYVEEKFSLPTRYVLISLYDQSLSFDQLKALKDGFASRGIHCVALPTQFGINFVHPFEFEILTPLNPLDWYALIKYSNGYIGNNMHPIVVALHNAVPCFSIDIWGTTNFWGKKKDDGSSKVYHIMNVFGVSKNIAKVENNKCQIMPETIIDGILNFPIKAVKEKSQQLSLNYYEMMNSILKSLCVQ</sequence>
<feature type="non-terminal residue" evidence="2">
    <location>
        <position position="1"/>
    </location>
</feature>
<organism evidence="2 3">
    <name type="scientific">Segatella copri</name>
    <dbReference type="NCBI Taxonomy" id="165179"/>
    <lineage>
        <taxon>Bacteria</taxon>
        <taxon>Pseudomonadati</taxon>
        <taxon>Bacteroidota</taxon>
        <taxon>Bacteroidia</taxon>
        <taxon>Bacteroidales</taxon>
        <taxon>Prevotellaceae</taxon>
        <taxon>Segatella</taxon>
    </lineage>
</organism>
<evidence type="ECO:0000313" key="3">
    <source>
        <dbReference type="Proteomes" id="UP001209074"/>
    </source>
</evidence>
<keyword evidence="2" id="KW-0808">Transferase</keyword>
<dbReference type="EMBL" id="JAPDUS010000058">
    <property type="protein sequence ID" value="MCW4094966.1"/>
    <property type="molecule type" value="Genomic_DNA"/>
</dbReference>
<accession>A0AAW5U432</accession>
<name>A0AAW5U432_9BACT</name>
<gene>
    <name evidence="2" type="ORF">ONT05_15730</name>
</gene>
<dbReference type="AlphaFoldDB" id="A0AAW5U432"/>
<dbReference type="Pfam" id="PF04230">
    <property type="entry name" value="PS_pyruv_trans"/>
    <property type="match status" value="1"/>
</dbReference>
<dbReference type="Proteomes" id="UP001209074">
    <property type="component" value="Unassembled WGS sequence"/>
</dbReference>
<protein>
    <submittedName>
        <fullName evidence="2">Polysaccharide pyruvyl transferase family protein</fullName>
    </submittedName>
</protein>
<evidence type="ECO:0000313" key="2">
    <source>
        <dbReference type="EMBL" id="MCW4094966.1"/>
    </source>
</evidence>
<dbReference type="RefSeq" id="WP_264980855.1">
    <property type="nucleotide sequence ID" value="NZ_JAPDUS010000058.1"/>
</dbReference>
<reference evidence="2" key="1">
    <citation type="submission" date="2022-11" db="EMBL/GenBank/DDBJ databases">
        <title>Genomic repertoires linked with pathogenic potency of arthritogenic Prevotella copri isolated from the gut of rheumatoid arthritis patients.</title>
        <authorList>
            <person name="Nii T."/>
            <person name="Maeda Y."/>
            <person name="Motooka D."/>
            <person name="Naito M."/>
            <person name="Matsumoto Y."/>
            <person name="Ogawa T."/>
            <person name="Oguro-Igashira E."/>
            <person name="Kishikawa T."/>
            <person name="Yamashita M."/>
            <person name="Koizumi S."/>
            <person name="Kurakawa T."/>
            <person name="Okumura R."/>
            <person name="Kayama H."/>
            <person name="Murakami M."/>
            <person name="Sakaguchi T."/>
            <person name="Das B."/>
            <person name="Nakamura S."/>
            <person name="Okada Y."/>
            <person name="Kumanogoh A."/>
            <person name="Takeda K."/>
        </authorList>
    </citation>
    <scope>NUCLEOTIDE SEQUENCE</scope>
    <source>
        <strain evidence="2">N016-13</strain>
    </source>
</reference>
<proteinExistence type="predicted"/>
<comment type="caution">
    <text evidence="2">The sequence shown here is derived from an EMBL/GenBank/DDBJ whole genome shotgun (WGS) entry which is preliminary data.</text>
</comment>
<dbReference type="GO" id="GO:0016740">
    <property type="term" value="F:transferase activity"/>
    <property type="evidence" value="ECO:0007669"/>
    <property type="project" value="UniProtKB-KW"/>
</dbReference>